<feature type="transmembrane region" description="Helical" evidence="25">
    <location>
        <begin position="399"/>
        <end position="417"/>
    </location>
</feature>
<evidence type="ECO:0000256" key="12">
    <source>
        <dbReference type="ARBA" id="ARBA00044891"/>
    </source>
</evidence>
<keyword evidence="5 25" id="KW-1133">Transmembrane helix</keyword>
<feature type="transmembrane region" description="Helical" evidence="25">
    <location>
        <begin position="173"/>
        <end position="192"/>
    </location>
</feature>
<comment type="function">
    <text evidence="23">Lysosomal dipeptide uniporter that selectively exports lysine, arginine or histidine-containing dipeptides with a net positive charge from the lysosome lumen into the cytosol. Could play a role in a specific type of protein O-glycosylation indirectly regulating macrophages migration and tissue invasion. Also essential for liver homeostasis.</text>
</comment>
<evidence type="ECO:0000256" key="9">
    <source>
        <dbReference type="ARBA" id="ARBA00044878"/>
    </source>
</evidence>
<dbReference type="KEGG" id="rvi:RVIR1_03510"/>
<organism evidence="27 28">
    <name type="scientific">Candidatus Rickettsiella viridis</name>
    <dbReference type="NCBI Taxonomy" id="676208"/>
    <lineage>
        <taxon>Bacteria</taxon>
        <taxon>Pseudomonadati</taxon>
        <taxon>Pseudomonadota</taxon>
        <taxon>Gammaproteobacteria</taxon>
        <taxon>Legionellales</taxon>
        <taxon>Coxiellaceae</taxon>
        <taxon>Rickettsiella</taxon>
    </lineage>
</organism>
<dbReference type="AlphaFoldDB" id="A0A2Z5UV91"/>
<feature type="transmembrane region" description="Helical" evidence="25">
    <location>
        <begin position="139"/>
        <end position="161"/>
    </location>
</feature>
<sequence length="427" mass="46676">MSVSNKHFTNHRFYPWLVIALASSFLFYKYILQVSPSIMTDELMHEFHIEGVGLGNLAASFFYSFLIAQLFVGMLLDRYSPRLLTTVALLLCALGAYGFSQADSLAFATWARTLMGVGAAFATVSYMKMTSLWFKPSQFAFVGGLLASAAMLGAVAGQLPLSLMVNGVGWRSSLGLCAVLGVVLAVLFYVIVCDKPQAQNRSVAVNIAAPPFSLRDVWAVLSNKQNWLITLYSGLAFSPIDAFAGLWCIPFLKEGYQLTHTHAAFFVSFIFLGLALGSPLLGLLSDRLGRRRNVMLGSGCVALVTITGVIYATHLPLWLLGSLLFLFGFSTGAFMLGFALGRELNKITVAATIIALINTGDIVFSAVTEPLIGKLLDSGWSGKIIGHIHYFSVLEYRRALMLLPVYILLSIILLFFIRESNTRQKTV</sequence>
<dbReference type="PROSITE" id="PS00216">
    <property type="entry name" value="SUGAR_TRANSPORT_1"/>
    <property type="match status" value="1"/>
</dbReference>
<evidence type="ECO:0000256" key="25">
    <source>
        <dbReference type="SAM" id="Phobius"/>
    </source>
</evidence>
<evidence type="ECO:0000256" key="21">
    <source>
        <dbReference type="ARBA" id="ARBA00044985"/>
    </source>
</evidence>
<comment type="catalytic activity">
    <reaction evidence="10">
        <text>L-alpha-aminoacyl-L-arginine(out) = L-alpha-aminoacyl-L-arginine(in)</text>
        <dbReference type="Rhea" id="RHEA:79367"/>
        <dbReference type="ChEBI" id="CHEBI:229968"/>
    </reaction>
</comment>
<dbReference type="InterPro" id="IPR020846">
    <property type="entry name" value="MFS_dom"/>
</dbReference>
<dbReference type="InterPro" id="IPR005829">
    <property type="entry name" value="Sugar_transporter_CS"/>
</dbReference>
<evidence type="ECO:0000256" key="24">
    <source>
        <dbReference type="ARBA" id="ARBA00046376"/>
    </source>
</evidence>
<evidence type="ECO:0000256" key="11">
    <source>
        <dbReference type="ARBA" id="ARBA00044884"/>
    </source>
</evidence>
<evidence type="ECO:0000256" key="23">
    <source>
        <dbReference type="ARBA" id="ARBA00045709"/>
    </source>
</evidence>
<dbReference type="Pfam" id="PF07690">
    <property type="entry name" value="MFS_1"/>
    <property type="match status" value="2"/>
</dbReference>
<dbReference type="InterPro" id="IPR052187">
    <property type="entry name" value="MFSD1"/>
</dbReference>
<comment type="catalytic activity">
    <reaction evidence="9">
        <text>L-histidyl-glycine(out) = L-histidyl-glycine(in)</text>
        <dbReference type="Rhea" id="RHEA:79395"/>
        <dbReference type="ChEBI" id="CHEBI:229957"/>
    </reaction>
</comment>
<evidence type="ECO:0000259" key="26">
    <source>
        <dbReference type="PROSITE" id="PS50850"/>
    </source>
</evidence>
<evidence type="ECO:0000256" key="10">
    <source>
        <dbReference type="ARBA" id="ARBA00044881"/>
    </source>
</evidence>
<feature type="transmembrane region" description="Helical" evidence="25">
    <location>
        <begin position="347"/>
        <end position="367"/>
    </location>
</feature>
<feature type="transmembrane region" description="Helical" evidence="25">
    <location>
        <begin position="12"/>
        <end position="32"/>
    </location>
</feature>
<dbReference type="OrthoDB" id="5620971at2"/>
<comment type="catalytic activity">
    <reaction evidence="19">
        <text>L-alanyl-L-lysine(out) = L-alanyl-L-lysine(in)</text>
        <dbReference type="Rhea" id="RHEA:79415"/>
        <dbReference type="ChEBI" id="CHEBI:192470"/>
    </reaction>
</comment>
<evidence type="ECO:0000256" key="18">
    <source>
        <dbReference type="ARBA" id="ARBA00044912"/>
    </source>
</evidence>
<comment type="catalytic activity">
    <reaction evidence="8">
        <text>L-lysyl-L-alanine(out) = L-lysyl-L-alanine(in)</text>
        <dbReference type="Rhea" id="RHEA:79399"/>
        <dbReference type="ChEBI" id="CHEBI:229954"/>
    </reaction>
</comment>
<comment type="catalytic activity">
    <reaction evidence="20">
        <text>L-lysyl-glycine(out) = L-lysyl-glycine(in)</text>
        <dbReference type="Rhea" id="RHEA:79407"/>
        <dbReference type="ChEBI" id="CHEBI:191202"/>
    </reaction>
</comment>
<dbReference type="PANTHER" id="PTHR23512:SF3">
    <property type="entry name" value="MAJOR FACILITATOR SUPERFAMILY DOMAIN-CONTAINING PROTEIN 1"/>
    <property type="match status" value="1"/>
</dbReference>
<dbReference type="RefSeq" id="WP_126322381.1">
    <property type="nucleotide sequence ID" value="NZ_AP018005.1"/>
</dbReference>
<dbReference type="Gene3D" id="1.20.1250.20">
    <property type="entry name" value="MFS general substrate transporter like domains"/>
    <property type="match status" value="2"/>
</dbReference>
<evidence type="ECO:0000256" key="6">
    <source>
        <dbReference type="ARBA" id="ARBA00023136"/>
    </source>
</evidence>
<comment type="subcellular location">
    <subcellularLocation>
        <location evidence="1">Lysosome membrane</location>
        <topology evidence="1">Multi-pass membrane protein</topology>
    </subcellularLocation>
</comment>
<dbReference type="GO" id="GO:0005765">
    <property type="term" value="C:lysosomal membrane"/>
    <property type="evidence" value="ECO:0007669"/>
    <property type="project" value="UniProtKB-SubCell"/>
</dbReference>
<feature type="transmembrane region" description="Helical" evidence="25">
    <location>
        <begin position="105"/>
        <end position="127"/>
    </location>
</feature>
<reference evidence="27 28" key="1">
    <citation type="submission" date="2017-03" db="EMBL/GenBank/DDBJ databases">
        <title>The genome sequence of Candidatus Rickettsiella viridis.</title>
        <authorList>
            <person name="Nikoh N."/>
            <person name="Tsuchida T."/>
            <person name="Yamaguchi K."/>
            <person name="Maeda T."/>
            <person name="Shigenobu S."/>
            <person name="Fukatsu T."/>
        </authorList>
    </citation>
    <scope>NUCLEOTIDE SEQUENCE [LARGE SCALE GENOMIC DNA]</scope>
    <source>
        <strain evidence="27 28">Ap-RA04</strain>
    </source>
</reference>
<comment type="catalytic activity">
    <reaction evidence="17">
        <text>L-arginyl-glycine(out) = L-arginyl-glycine(in)</text>
        <dbReference type="Rhea" id="RHEA:79391"/>
        <dbReference type="ChEBI" id="CHEBI:229955"/>
    </reaction>
</comment>
<evidence type="ECO:0000256" key="17">
    <source>
        <dbReference type="ARBA" id="ARBA00044903"/>
    </source>
</evidence>
<feature type="transmembrane region" description="Helical" evidence="25">
    <location>
        <begin position="52"/>
        <end position="76"/>
    </location>
</feature>
<keyword evidence="3" id="KW-0813">Transport</keyword>
<dbReference type="InterPro" id="IPR011701">
    <property type="entry name" value="MFS"/>
</dbReference>
<dbReference type="InterPro" id="IPR036259">
    <property type="entry name" value="MFS_trans_sf"/>
</dbReference>
<dbReference type="PANTHER" id="PTHR23512">
    <property type="entry name" value="MAJOR FACILITATOR SUPERFAMILY DOMAIN-CONTAINING PROTEIN 1"/>
    <property type="match status" value="1"/>
</dbReference>
<evidence type="ECO:0000256" key="16">
    <source>
        <dbReference type="ARBA" id="ARBA00044900"/>
    </source>
</evidence>
<comment type="catalytic activity">
    <reaction evidence="18">
        <text>L-histidyl-L-alpha-amino acid(out) = L-histidyl-L-alpha-amino acid(in)</text>
        <dbReference type="Rhea" id="RHEA:79379"/>
        <dbReference type="ChEBI" id="CHEBI:229964"/>
    </reaction>
</comment>
<feature type="transmembrane region" description="Helical" evidence="25">
    <location>
        <begin position="231"/>
        <end position="252"/>
    </location>
</feature>
<comment type="catalytic activity">
    <reaction evidence="11">
        <text>L-alpha-aminoacyl-L-histidine(out) = L-alpha-aminoacyl-L-histidine(in)</text>
        <dbReference type="Rhea" id="RHEA:79375"/>
        <dbReference type="ChEBI" id="CHEBI:229967"/>
    </reaction>
</comment>
<comment type="similarity">
    <text evidence="2">Belongs to the major facilitator superfamily.</text>
</comment>
<proteinExistence type="inferred from homology"/>
<protein>
    <recommendedName>
        <fullName evidence="21">Lysosomal dipeptide transporter MFSD1</fullName>
    </recommendedName>
    <alternativeName>
        <fullName evidence="22">Major facilitator superfamily domain-containing protein 1</fullName>
    </alternativeName>
</protein>
<evidence type="ECO:0000256" key="5">
    <source>
        <dbReference type="ARBA" id="ARBA00022989"/>
    </source>
</evidence>
<keyword evidence="28" id="KW-1185">Reference proteome</keyword>
<comment type="catalytic activity">
    <reaction evidence="16">
        <text>L-lysyl-L-lysine(out) = L-lysyl-L-lysine(in)</text>
        <dbReference type="Rhea" id="RHEA:79403"/>
        <dbReference type="ChEBI" id="CHEBI:229956"/>
    </reaction>
</comment>
<name>A0A2Z5UV91_9COXI</name>
<dbReference type="PROSITE" id="PS50850">
    <property type="entry name" value="MFS"/>
    <property type="match status" value="1"/>
</dbReference>
<comment type="catalytic activity">
    <reaction evidence="15">
        <text>L-arginyl-L-alpha-amino acid(out) = L-arginyl-L-alpha-amino acid(in)</text>
        <dbReference type="Rhea" id="RHEA:79371"/>
        <dbReference type="ChEBI" id="CHEBI:84315"/>
    </reaction>
</comment>
<evidence type="ECO:0000256" key="3">
    <source>
        <dbReference type="ARBA" id="ARBA00022448"/>
    </source>
</evidence>
<dbReference type="SUPFAM" id="SSF103473">
    <property type="entry name" value="MFS general substrate transporter"/>
    <property type="match status" value="1"/>
</dbReference>
<dbReference type="EMBL" id="AP018005">
    <property type="protein sequence ID" value="BBB14870.1"/>
    <property type="molecule type" value="Genomic_DNA"/>
</dbReference>
<evidence type="ECO:0000256" key="7">
    <source>
        <dbReference type="ARBA" id="ARBA00023228"/>
    </source>
</evidence>
<comment type="catalytic activity">
    <reaction evidence="12">
        <text>L-lysyl-L-alpha-amino acid(out) = L-lysyl-L-alpha-amino acid(in)</text>
        <dbReference type="Rhea" id="RHEA:79387"/>
        <dbReference type="ChEBI" id="CHEBI:229965"/>
    </reaction>
</comment>
<comment type="subunit">
    <text evidence="24">Homodimer. Interacts with lysosomal protein GLMP (via lumenal domain); the interaction starts while both proteins are still in the endoplasmic reticulum and is required for stabilization of MFSD1 in lysosomes but has no direct effect on its targeting to lysosomes or transporter activity.</text>
</comment>
<evidence type="ECO:0000256" key="13">
    <source>
        <dbReference type="ARBA" id="ARBA00044893"/>
    </source>
</evidence>
<feature type="transmembrane region" description="Helical" evidence="25">
    <location>
        <begin position="83"/>
        <end position="99"/>
    </location>
</feature>
<evidence type="ECO:0000256" key="8">
    <source>
        <dbReference type="ARBA" id="ARBA00044876"/>
    </source>
</evidence>
<comment type="catalytic activity">
    <reaction evidence="14">
        <text>L-aspartyl-L-lysine(out) = L-aspartyl-L-lysine(in)</text>
        <dbReference type="Rhea" id="RHEA:79411"/>
        <dbReference type="ChEBI" id="CHEBI:229953"/>
    </reaction>
</comment>
<evidence type="ECO:0000313" key="27">
    <source>
        <dbReference type="EMBL" id="BBB14870.1"/>
    </source>
</evidence>
<evidence type="ECO:0000256" key="14">
    <source>
        <dbReference type="ARBA" id="ARBA00044898"/>
    </source>
</evidence>
<keyword evidence="6 25" id="KW-0472">Membrane</keyword>
<evidence type="ECO:0000313" key="28">
    <source>
        <dbReference type="Proteomes" id="UP000282483"/>
    </source>
</evidence>
<evidence type="ECO:0000256" key="22">
    <source>
        <dbReference type="ARBA" id="ARBA00045018"/>
    </source>
</evidence>
<feature type="transmembrane region" description="Helical" evidence="25">
    <location>
        <begin position="294"/>
        <end position="312"/>
    </location>
</feature>
<keyword evidence="7" id="KW-0458">Lysosome</keyword>
<accession>A0A2Z5UV91</accession>
<feature type="transmembrane region" description="Helical" evidence="25">
    <location>
        <begin position="318"/>
        <end position="340"/>
    </location>
</feature>
<evidence type="ECO:0000256" key="19">
    <source>
        <dbReference type="ARBA" id="ARBA00044919"/>
    </source>
</evidence>
<dbReference type="GO" id="GO:0022857">
    <property type="term" value="F:transmembrane transporter activity"/>
    <property type="evidence" value="ECO:0007669"/>
    <property type="project" value="InterPro"/>
</dbReference>
<gene>
    <name evidence="27" type="primary">phtJ</name>
    <name evidence="27" type="ORF">RVIR1_03510</name>
</gene>
<feature type="transmembrane region" description="Helical" evidence="25">
    <location>
        <begin position="264"/>
        <end position="282"/>
    </location>
</feature>
<evidence type="ECO:0000256" key="2">
    <source>
        <dbReference type="ARBA" id="ARBA00008335"/>
    </source>
</evidence>
<evidence type="ECO:0000256" key="15">
    <source>
        <dbReference type="ARBA" id="ARBA00044899"/>
    </source>
</evidence>
<evidence type="ECO:0000256" key="4">
    <source>
        <dbReference type="ARBA" id="ARBA00022692"/>
    </source>
</evidence>
<comment type="catalytic activity">
    <reaction evidence="13">
        <text>L-alpha-aminoacyl-L-lysine(out) = L-alpha-aminoacyl-L-lysine(in)</text>
        <dbReference type="Rhea" id="RHEA:79383"/>
        <dbReference type="ChEBI" id="CHEBI:229966"/>
    </reaction>
</comment>
<evidence type="ECO:0000256" key="20">
    <source>
        <dbReference type="ARBA" id="ARBA00044924"/>
    </source>
</evidence>
<evidence type="ECO:0000256" key="1">
    <source>
        <dbReference type="ARBA" id="ARBA00004155"/>
    </source>
</evidence>
<feature type="domain" description="Major facilitator superfamily (MFS) profile" evidence="26">
    <location>
        <begin position="17"/>
        <end position="422"/>
    </location>
</feature>
<dbReference type="Proteomes" id="UP000282483">
    <property type="component" value="Chromosome"/>
</dbReference>
<keyword evidence="4 25" id="KW-0812">Transmembrane</keyword>